<sequence>MVSRTSGELVRFCGLFHNVHVDCGFLIKSWESAPRPQKSIIVVDDTSGRVILRTIEHSRVIGWLLRHPGDQGSRSWIVEGGKAVVGERGGVVDGDDELWRVKLMLIIKATESNRN</sequence>
<dbReference type="AlphaFoldDB" id="A0A3P7KUA1"/>
<gene>
    <name evidence="1" type="ORF">SVUK_LOCUS5760</name>
</gene>
<evidence type="ECO:0000313" key="1">
    <source>
        <dbReference type="EMBL" id="VDM70762.1"/>
    </source>
</evidence>
<accession>A0A3P7KUA1</accession>
<reference evidence="1 2" key="1">
    <citation type="submission" date="2018-11" db="EMBL/GenBank/DDBJ databases">
        <authorList>
            <consortium name="Pathogen Informatics"/>
        </authorList>
    </citation>
    <scope>NUCLEOTIDE SEQUENCE [LARGE SCALE GENOMIC DNA]</scope>
</reference>
<dbReference type="Proteomes" id="UP000270094">
    <property type="component" value="Unassembled WGS sequence"/>
</dbReference>
<keyword evidence="2" id="KW-1185">Reference proteome</keyword>
<protein>
    <submittedName>
        <fullName evidence="1">Uncharacterized protein</fullName>
    </submittedName>
</protein>
<organism evidence="1 2">
    <name type="scientific">Strongylus vulgaris</name>
    <name type="common">Blood worm</name>
    <dbReference type="NCBI Taxonomy" id="40348"/>
    <lineage>
        <taxon>Eukaryota</taxon>
        <taxon>Metazoa</taxon>
        <taxon>Ecdysozoa</taxon>
        <taxon>Nematoda</taxon>
        <taxon>Chromadorea</taxon>
        <taxon>Rhabditida</taxon>
        <taxon>Rhabditina</taxon>
        <taxon>Rhabditomorpha</taxon>
        <taxon>Strongyloidea</taxon>
        <taxon>Strongylidae</taxon>
        <taxon>Strongylus</taxon>
    </lineage>
</organism>
<dbReference type="EMBL" id="UYYB01017450">
    <property type="protein sequence ID" value="VDM70762.1"/>
    <property type="molecule type" value="Genomic_DNA"/>
</dbReference>
<proteinExistence type="predicted"/>
<evidence type="ECO:0000313" key="2">
    <source>
        <dbReference type="Proteomes" id="UP000270094"/>
    </source>
</evidence>
<name>A0A3P7KUA1_STRVU</name>